<evidence type="ECO:0000313" key="3">
    <source>
        <dbReference type="Proteomes" id="UP001239213"/>
    </source>
</evidence>
<reference evidence="2" key="1">
    <citation type="submission" date="2016-11" db="EMBL/GenBank/DDBJ databases">
        <title>The genome sequence of Colletotrichum cuscutae.</title>
        <authorList>
            <person name="Baroncelli R."/>
        </authorList>
    </citation>
    <scope>NUCLEOTIDE SEQUENCE</scope>
    <source>
        <strain evidence="2">IMI 304802</strain>
    </source>
</reference>
<dbReference type="Proteomes" id="UP001239213">
    <property type="component" value="Unassembled WGS sequence"/>
</dbReference>
<gene>
    <name evidence="2" type="ORF">CCUS01_02864</name>
</gene>
<keyword evidence="1" id="KW-0472">Membrane</keyword>
<feature type="non-terminal residue" evidence="2">
    <location>
        <position position="1"/>
    </location>
</feature>
<keyword evidence="3" id="KW-1185">Reference proteome</keyword>
<accession>A0AAJ0DMW0</accession>
<keyword evidence="1" id="KW-1133">Transmembrane helix</keyword>
<protein>
    <submittedName>
        <fullName evidence="2">Uncharacterized protein</fullName>
    </submittedName>
</protein>
<organism evidence="2 3">
    <name type="scientific">Colletotrichum cuscutae</name>
    <dbReference type="NCBI Taxonomy" id="1209917"/>
    <lineage>
        <taxon>Eukaryota</taxon>
        <taxon>Fungi</taxon>
        <taxon>Dikarya</taxon>
        <taxon>Ascomycota</taxon>
        <taxon>Pezizomycotina</taxon>
        <taxon>Sordariomycetes</taxon>
        <taxon>Hypocreomycetidae</taxon>
        <taxon>Glomerellales</taxon>
        <taxon>Glomerellaceae</taxon>
        <taxon>Colletotrichum</taxon>
        <taxon>Colletotrichum acutatum species complex</taxon>
    </lineage>
</organism>
<name>A0AAJ0DMW0_9PEZI</name>
<sequence>IVALPLLSTLAKALVIALAEVRVAIATVAPITPVITTIIFPVIALAVGTSAVAVRIGLVIQYLKHPSENTQNSQEDTKKTT</sequence>
<comment type="caution">
    <text evidence="2">The sequence shown here is derived from an EMBL/GenBank/DDBJ whole genome shotgun (WGS) entry which is preliminary data.</text>
</comment>
<proteinExistence type="predicted"/>
<evidence type="ECO:0000256" key="1">
    <source>
        <dbReference type="SAM" id="Phobius"/>
    </source>
</evidence>
<dbReference type="AlphaFoldDB" id="A0AAJ0DMW0"/>
<keyword evidence="1" id="KW-0812">Transmembrane</keyword>
<feature type="transmembrane region" description="Helical" evidence="1">
    <location>
        <begin position="35"/>
        <end position="58"/>
    </location>
</feature>
<dbReference type="EMBL" id="MPDP01000024">
    <property type="protein sequence ID" value="KAK1493563.1"/>
    <property type="molecule type" value="Genomic_DNA"/>
</dbReference>
<evidence type="ECO:0000313" key="2">
    <source>
        <dbReference type="EMBL" id="KAK1493563.1"/>
    </source>
</evidence>